<feature type="region of interest" description="Disordered" evidence="1">
    <location>
        <begin position="1"/>
        <end position="42"/>
    </location>
</feature>
<reference evidence="2" key="1">
    <citation type="journal article" date="2023" name="G3 (Bethesda)">
        <title>A reference genome for the long-term kleptoplast-retaining sea slug Elysia crispata morphotype clarki.</title>
        <authorList>
            <person name="Eastman K.E."/>
            <person name="Pendleton A.L."/>
            <person name="Shaikh M.A."/>
            <person name="Suttiyut T."/>
            <person name="Ogas R."/>
            <person name="Tomko P."/>
            <person name="Gavelis G."/>
            <person name="Widhalm J.R."/>
            <person name="Wisecaver J.H."/>
        </authorList>
    </citation>
    <scope>NUCLEOTIDE SEQUENCE</scope>
    <source>
        <strain evidence="2">ECLA1</strain>
    </source>
</reference>
<evidence type="ECO:0000313" key="2">
    <source>
        <dbReference type="EMBL" id="KAK3723375.1"/>
    </source>
</evidence>
<protein>
    <submittedName>
        <fullName evidence="2">Uncharacterized protein</fullName>
    </submittedName>
</protein>
<evidence type="ECO:0000313" key="3">
    <source>
        <dbReference type="Proteomes" id="UP001283361"/>
    </source>
</evidence>
<sequence length="73" mass="7884">MKELRASFKPAWRGGRSKPLVSSPKRDGAANETGNDTRRGFYDRGEMPSLIGVYMTIASGATGGACQRSYLVT</sequence>
<accession>A0AAE0XXB6</accession>
<evidence type="ECO:0000256" key="1">
    <source>
        <dbReference type="SAM" id="MobiDB-lite"/>
    </source>
</evidence>
<dbReference type="Proteomes" id="UP001283361">
    <property type="component" value="Unassembled WGS sequence"/>
</dbReference>
<organism evidence="2 3">
    <name type="scientific">Elysia crispata</name>
    <name type="common">lettuce slug</name>
    <dbReference type="NCBI Taxonomy" id="231223"/>
    <lineage>
        <taxon>Eukaryota</taxon>
        <taxon>Metazoa</taxon>
        <taxon>Spiralia</taxon>
        <taxon>Lophotrochozoa</taxon>
        <taxon>Mollusca</taxon>
        <taxon>Gastropoda</taxon>
        <taxon>Heterobranchia</taxon>
        <taxon>Euthyneura</taxon>
        <taxon>Panpulmonata</taxon>
        <taxon>Sacoglossa</taxon>
        <taxon>Placobranchoidea</taxon>
        <taxon>Plakobranchidae</taxon>
        <taxon>Elysia</taxon>
    </lineage>
</organism>
<name>A0AAE0XXB6_9GAST</name>
<comment type="caution">
    <text evidence="2">The sequence shown here is derived from an EMBL/GenBank/DDBJ whole genome shotgun (WGS) entry which is preliminary data.</text>
</comment>
<dbReference type="EMBL" id="JAWDGP010007362">
    <property type="protein sequence ID" value="KAK3723375.1"/>
    <property type="molecule type" value="Genomic_DNA"/>
</dbReference>
<feature type="compositionally biased region" description="Basic and acidic residues" evidence="1">
    <location>
        <begin position="24"/>
        <end position="42"/>
    </location>
</feature>
<gene>
    <name evidence="2" type="ORF">RRG08_044280</name>
</gene>
<dbReference type="AlphaFoldDB" id="A0AAE0XXB6"/>
<keyword evidence="3" id="KW-1185">Reference proteome</keyword>
<proteinExistence type="predicted"/>